<accession>A0A0A8Y6U8</accession>
<name>A0A0A8Y6U8_ARUDO</name>
<protein>
    <submittedName>
        <fullName evidence="1">Uncharacterized protein</fullName>
    </submittedName>
</protein>
<organism evidence="1">
    <name type="scientific">Arundo donax</name>
    <name type="common">Giant reed</name>
    <name type="synonym">Donax arundinaceus</name>
    <dbReference type="NCBI Taxonomy" id="35708"/>
    <lineage>
        <taxon>Eukaryota</taxon>
        <taxon>Viridiplantae</taxon>
        <taxon>Streptophyta</taxon>
        <taxon>Embryophyta</taxon>
        <taxon>Tracheophyta</taxon>
        <taxon>Spermatophyta</taxon>
        <taxon>Magnoliopsida</taxon>
        <taxon>Liliopsida</taxon>
        <taxon>Poales</taxon>
        <taxon>Poaceae</taxon>
        <taxon>PACMAD clade</taxon>
        <taxon>Arundinoideae</taxon>
        <taxon>Arundineae</taxon>
        <taxon>Arundo</taxon>
    </lineage>
</organism>
<sequence>MLRSRSCSTFKLTDIKMRRSQSSGSLECLHRKSYPTWTNYRLLRR</sequence>
<evidence type="ECO:0000313" key="1">
    <source>
        <dbReference type="EMBL" id="JAD20810.1"/>
    </source>
</evidence>
<reference evidence="1" key="1">
    <citation type="submission" date="2014-09" db="EMBL/GenBank/DDBJ databases">
        <authorList>
            <person name="Magalhaes I.L.F."/>
            <person name="Oliveira U."/>
            <person name="Santos F.R."/>
            <person name="Vidigal T.H.D.A."/>
            <person name="Brescovit A.D."/>
            <person name="Santos A.J."/>
        </authorList>
    </citation>
    <scope>NUCLEOTIDE SEQUENCE</scope>
    <source>
        <tissue evidence="1">Shoot tissue taken approximately 20 cm above the soil surface</tissue>
    </source>
</reference>
<dbReference type="AlphaFoldDB" id="A0A0A8Y6U8"/>
<dbReference type="EMBL" id="GBRH01277085">
    <property type="protein sequence ID" value="JAD20810.1"/>
    <property type="molecule type" value="Transcribed_RNA"/>
</dbReference>
<proteinExistence type="predicted"/>
<reference evidence="1" key="2">
    <citation type="journal article" date="2015" name="Data Brief">
        <title>Shoot transcriptome of the giant reed, Arundo donax.</title>
        <authorList>
            <person name="Barrero R.A."/>
            <person name="Guerrero F.D."/>
            <person name="Moolhuijzen P."/>
            <person name="Goolsby J.A."/>
            <person name="Tidwell J."/>
            <person name="Bellgard S.E."/>
            <person name="Bellgard M.I."/>
        </authorList>
    </citation>
    <scope>NUCLEOTIDE SEQUENCE</scope>
    <source>
        <tissue evidence="1">Shoot tissue taken approximately 20 cm above the soil surface</tissue>
    </source>
</reference>